<name>A0A8T0P9J3_PANVG</name>
<proteinExistence type="predicted"/>
<evidence type="ECO:0000256" key="1">
    <source>
        <dbReference type="SAM" id="MobiDB-lite"/>
    </source>
</evidence>
<dbReference type="EMBL" id="CM029052">
    <property type="protein sequence ID" value="KAG2555916.1"/>
    <property type="molecule type" value="Genomic_DNA"/>
</dbReference>
<keyword evidence="3" id="KW-1185">Reference proteome</keyword>
<dbReference type="AlphaFoldDB" id="A0A8T0P9J3"/>
<feature type="compositionally biased region" description="Basic and acidic residues" evidence="1">
    <location>
        <begin position="20"/>
        <end position="40"/>
    </location>
</feature>
<protein>
    <submittedName>
        <fullName evidence="2">Uncharacterized protein</fullName>
    </submittedName>
</protein>
<evidence type="ECO:0000313" key="2">
    <source>
        <dbReference type="EMBL" id="KAG2555916.1"/>
    </source>
</evidence>
<sequence>MQEESTATQVKKKVSTSHAVEGKDHEDKVQGDTQDQEMHVSKGTVPSGRQPSPGVVHGVSAEIEPSDQRKPRANSEAPTKLLGLVVAQTPRSEQFIKELENEGALVFAVKGSVKPGPSGL</sequence>
<comment type="caution">
    <text evidence="2">The sequence shown here is derived from an EMBL/GenBank/DDBJ whole genome shotgun (WGS) entry which is preliminary data.</text>
</comment>
<dbReference type="Proteomes" id="UP000823388">
    <property type="component" value="Chromosome 8N"/>
</dbReference>
<gene>
    <name evidence="2" type="ORF">PVAP13_8NG048701</name>
</gene>
<feature type="region of interest" description="Disordered" evidence="1">
    <location>
        <begin position="1"/>
        <end position="78"/>
    </location>
</feature>
<accession>A0A8T0P9J3</accession>
<reference evidence="2" key="1">
    <citation type="submission" date="2020-05" db="EMBL/GenBank/DDBJ databases">
        <title>WGS assembly of Panicum virgatum.</title>
        <authorList>
            <person name="Lovell J.T."/>
            <person name="Jenkins J."/>
            <person name="Shu S."/>
            <person name="Juenger T.E."/>
            <person name="Schmutz J."/>
        </authorList>
    </citation>
    <scope>NUCLEOTIDE SEQUENCE</scope>
    <source>
        <strain evidence="2">AP13</strain>
    </source>
</reference>
<organism evidence="2 3">
    <name type="scientific">Panicum virgatum</name>
    <name type="common">Blackwell switchgrass</name>
    <dbReference type="NCBI Taxonomy" id="38727"/>
    <lineage>
        <taxon>Eukaryota</taxon>
        <taxon>Viridiplantae</taxon>
        <taxon>Streptophyta</taxon>
        <taxon>Embryophyta</taxon>
        <taxon>Tracheophyta</taxon>
        <taxon>Spermatophyta</taxon>
        <taxon>Magnoliopsida</taxon>
        <taxon>Liliopsida</taxon>
        <taxon>Poales</taxon>
        <taxon>Poaceae</taxon>
        <taxon>PACMAD clade</taxon>
        <taxon>Panicoideae</taxon>
        <taxon>Panicodae</taxon>
        <taxon>Paniceae</taxon>
        <taxon>Panicinae</taxon>
        <taxon>Panicum</taxon>
        <taxon>Panicum sect. Hiantes</taxon>
    </lineage>
</organism>
<evidence type="ECO:0000313" key="3">
    <source>
        <dbReference type="Proteomes" id="UP000823388"/>
    </source>
</evidence>